<dbReference type="SUPFAM" id="SSF117856">
    <property type="entry name" value="AF0104/ALDC/Ptd012-like"/>
    <property type="match status" value="1"/>
</dbReference>
<dbReference type="InterPro" id="IPR005128">
    <property type="entry name" value="Acetolactate_a_deCO2ase"/>
</dbReference>
<dbReference type="PANTHER" id="PTHR35524:SF1">
    <property type="entry name" value="ALPHA-ACETOLACTATE DECARBOXYLASE"/>
    <property type="match status" value="1"/>
</dbReference>
<name>A0A511BL72_9PROT</name>
<keyword evidence="11" id="KW-1185">Reference proteome</keyword>
<evidence type="ECO:0000256" key="3">
    <source>
        <dbReference type="ARBA" id="ARBA00007106"/>
    </source>
</evidence>
<dbReference type="GO" id="GO:0047605">
    <property type="term" value="F:acetolactate decarboxylase activity"/>
    <property type="evidence" value="ECO:0007669"/>
    <property type="project" value="UniProtKB-UniRule"/>
</dbReference>
<dbReference type="AlphaFoldDB" id="A0A511BL72"/>
<gene>
    <name evidence="10" type="ORF">SSA02_02590</name>
</gene>
<comment type="similarity">
    <text evidence="3 9">Belongs to the alpha-acetolactate decarboxylase family.</text>
</comment>
<proteinExistence type="inferred from homology"/>
<dbReference type="PIRSF" id="PIRSF001332">
    <property type="entry name" value="Acetolac_decarb"/>
    <property type="match status" value="1"/>
</dbReference>
<evidence type="ECO:0000313" key="10">
    <source>
        <dbReference type="EMBL" id="GEL01096.1"/>
    </source>
</evidence>
<evidence type="ECO:0000256" key="6">
    <source>
        <dbReference type="ARBA" id="ARBA00022793"/>
    </source>
</evidence>
<comment type="caution">
    <text evidence="10">The sequence shown here is derived from an EMBL/GenBank/DDBJ whole genome shotgun (WGS) entry which is preliminary data.</text>
</comment>
<dbReference type="GO" id="GO:0045151">
    <property type="term" value="P:acetoin biosynthetic process"/>
    <property type="evidence" value="ECO:0007669"/>
    <property type="project" value="UniProtKB-UniRule"/>
</dbReference>
<evidence type="ECO:0000256" key="9">
    <source>
        <dbReference type="PIRNR" id="PIRNR001332"/>
    </source>
</evidence>
<keyword evidence="6 9" id="KW-0210">Decarboxylase</keyword>
<dbReference type="PANTHER" id="PTHR35524">
    <property type="entry name" value="ALPHA-ACETOLACTATE DECARBOXYLASE"/>
    <property type="match status" value="1"/>
</dbReference>
<evidence type="ECO:0000256" key="4">
    <source>
        <dbReference type="ARBA" id="ARBA00013204"/>
    </source>
</evidence>
<dbReference type="Proteomes" id="UP000321405">
    <property type="component" value="Unassembled WGS sequence"/>
</dbReference>
<protein>
    <recommendedName>
        <fullName evidence="5 9">Alpha-acetolactate decarboxylase</fullName>
        <ecNumber evidence="4 9">4.1.1.5</ecNumber>
    </recommendedName>
</protein>
<reference evidence="10 11" key="1">
    <citation type="submission" date="2019-07" db="EMBL/GenBank/DDBJ databases">
        <title>Whole genome shotgun sequence of Swaminathania salitolerans NBRC 104436.</title>
        <authorList>
            <person name="Hosoyama A."/>
            <person name="Uohara A."/>
            <person name="Ohji S."/>
            <person name="Ichikawa N."/>
        </authorList>
    </citation>
    <scope>NUCLEOTIDE SEQUENCE [LARGE SCALE GENOMIC DNA]</scope>
    <source>
        <strain evidence="10 11">NBRC 104436</strain>
    </source>
</reference>
<evidence type="ECO:0000313" key="11">
    <source>
        <dbReference type="Proteomes" id="UP000321405"/>
    </source>
</evidence>
<sequence>MSRITQYSTVGALLAGHFAGEKSLAALRCEDAFGLGCSAGINGELTICCGRIYEASAGEEVRCLSTDEKMPFLQVTQFAPQQTHVVEDISHENAYEHIARHIAPDNIFLAVSIEGRFDRLVLRRPRRAGDETRDAHAVAASQEVETREGVTGRLVGFWTPGLFGRVSVPGFHFHFLDDARRISGHVLAYRCASATLSFEEKSTIEVVNPTSAAYRGLSIDLDTLDGVIEKIEK</sequence>
<keyword evidence="8 9" id="KW-0456">Lyase</keyword>
<comment type="pathway">
    <text evidence="2 9">Polyol metabolism; (R,R)-butane-2,3-diol biosynthesis; (R,R)-butane-2,3-diol from pyruvate: step 2/3.</text>
</comment>
<keyword evidence="7 9" id="KW-0005">Acetoin biosynthesis</keyword>
<dbReference type="Pfam" id="PF03306">
    <property type="entry name" value="AAL_decarboxy"/>
    <property type="match status" value="1"/>
</dbReference>
<evidence type="ECO:0000256" key="1">
    <source>
        <dbReference type="ARBA" id="ARBA00001784"/>
    </source>
</evidence>
<comment type="catalytic activity">
    <reaction evidence="1 9">
        <text>(2S)-2-acetolactate + H(+) = (R)-acetoin + CO2</text>
        <dbReference type="Rhea" id="RHEA:21580"/>
        <dbReference type="ChEBI" id="CHEBI:15378"/>
        <dbReference type="ChEBI" id="CHEBI:15686"/>
        <dbReference type="ChEBI" id="CHEBI:16526"/>
        <dbReference type="ChEBI" id="CHEBI:58476"/>
        <dbReference type="EC" id="4.1.1.5"/>
    </reaction>
</comment>
<evidence type="ECO:0000256" key="5">
    <source>
        <dbReference type="ARBA" id="ARBA00020164"/>
    </source>
</evidence>
<dbReference type="RefSeq" id="WP_186807618.1">
    <property type="nucleotide sequence ID" value="NZ_BJVC01000001.1"/>
</dbReference>
<dbReference type="EC" id="4.1.1.5" evidence="4 9"/>
<evidence type="ECO:0000256" key="2">
    <source>
        <dbReference type="ARBA" id="ARBA00005170"/>
    </source>
</evidence>
<accession>A0A511BL72</accession>
<evidence type="ECO:0000256" key="8">
    <source>
        <dbReference type="ARBA" id="ARBA00023239"/>
    </source>
</evidence>
<organism evidence="10 11">
    <name type="scientific">Swaminathania salitolerans</name>
    <dbReference type="NCBI Taxonomy" id="182838"/>
    <lineage>
        <taxon>Bacteria</taxon>
        <taxon>Pseudomonadati</taxon>
        <taxon>Pseudomonadota</taxon>
        <taxon>Alphaproteobacteria</taxon>
        <taxon>Acetobacterales</taxon>
        <taxon>Acetobacteraceae</taxon>
        <taxon>Swaminathania</taxon>
    </lineage>
</organism>
<dbReference type="UniPathway" id="UPA00626">
    <property type="reaction ID" value="UER00678"/>
</dbReference>
<dbReference type="EMBL" id="BJVC01000001">
    <property type="protein sequence ID" value="GEL01096.1"/>
    <property type="molecule type" value="Genomic_DNA"/>
</dbReference>
<dbReference type="CDD" id="cd17299">
    <property type="entry name" value="acetolactate_decarboxylase"/>
    <property type="match status" value="1"/>
</dbReference>
<evidence type="ECO:0000256" key="7">
    <source>
        <dbReference type="ARBA" id="ARBA00023061"/>
    </source>
</evidence>
<dbReference type="Gene3D" id="3.30.1330.80">
    <property type="entry name" value="Hypothetical protein, similar to alpha- acetolactate decarboxylase, domain 2"/>
    <property type="match status" value="2"/>
</dbReference>